<feature type="region of interest" description="Disordered" evidence="1">
    <location>
        <begin position="50"/>
        <end position="86"/>
    </location>
</feature>
<keyword evidence="3" id="KW-1185">Reference proteome</keyword>
<dbReference type="Proteomes" id="UP000596742">
    <property type="component" value="Unassembled WGS sequence"/>
</dbReference>
<dbReference type="OrthoDB" id="6258311at2759"/>
<feature type="compositionally biased region" description="Polar residues" evidence="1">
    <location>
        <begin position="67"/>
        <end position="86"/>
    </location>
</feature>
<proteinExistence type="predicted"/>
<gene>
    <name evidence="2" type="ORF">MGAL_10B023001</name>
</gene>
<protein>
    <submittedName>
        <fullName evidence="2">Uncharacterized protein</fullName>
    </submittedName>
</protein>
<organism evidence="2 3">
    <name type="scientific">Mytilus galloprovincialis</name>
    <name type="common">Mediterranean mussel</name>
    <dbReference type="NCBI Taxonomy" id="29158"/>
    <lineage>
        <taxon>Eukaryota</taxon>
        <taxon>Metazoa</taxon>
        <taxon>Spiralia</taxon>
        <taxon>Lophotrochozoa</taxon>
        <taxon>Mollusca</taxon>
        <taxon>Bivalvia</taxon>
        <taxon>Autobranchia</taxon>
        <taxon>Pteriomorphia</taxon>
        <taxon>Mytilida</taxon>
        <taxon>Mytiloidea</taxon>
        <taxon>Mytilidae</taxon>
        <taxon>Mytilinae</taxon>
        <taxon>Mytilus</taxon>
    </lineage>
</organism>
<reference evidence="2" key="1">
    <citation type="submission" date="2018-11" db="EMBL/GenBank/DDBJ databases">
        <authorList>
            <person name="Alioto T."/>
            <person name="Alioto T."/>
        </authorList>
    </citation>
    <scope>NUCLEOTIDE SEQUENCE</scope>
</reference>
<evidence type="ECO:0000313" key="2">
    <source>
        <dbReference type="EMBL" id="VDH90511.1"/>
    </source>
</evidence>
<dbReference type="EMBL" id="UYJE01000141">
    <property type="protein sequence ID" value="VDH90511.1"/>
    <property type="molecule type" value="Genomic_DNA"/>
</dbReference>
<sequence>YRFTGAIPLLIDTGLLPAAFPPLACTSLLRQPGHTELPRCAHIDTDLSADAAQHRTPESRTPALTPFTDSGLQVAGSQEHATTPNR</sequence>
<evidence type="ECO:0000256" key="1">
    <source>
        <dbReference type="SAM" id="MobiDB-lite"/>
    </source>
</evidence>
<name>A0A8B6BIZ6_MYTGA</name>
<comment type="caution">
    <text evidence="2">The sequence shown here is derived from an EMBL/GenBank/DDBJ whole genome shotgun (WGS) entry which is preliminary data.</text>
</comment>
<evidence type="ECO:0000313" key="3">
    <source>
        <dbReference type="Proteomes" id="UP000596742"/>
    </source>
</evidence>
<dbReference type="AlphaFoldDB" id="A0A8B6BIZ6"/>
<feature type="non-terminal residue" evidence="2">
    <location>
        <position position="1"/>
    </location>
</feature>
<accession>A0A8B6BIZ6</accession>